<feature type="compositionally biased region" description="Low complexity" evidence="2">
    <location>
        <begin position="362"/>
        <end position="374"/>
    </location>
</feature>
<evidence type="ECO:0000256" key="1">
    <source>
        <dbReference type="SAM" id="Coils"/>
    </source>
</evidence>
<feature type="compositionally biased region" description="Acidic residues" evidence="2">
    <location>
        <begin position="1220"/>
        <end position="1231"/>
    </location>
</feature>
<dbReference type="GeneID" id="40308467"/>
<feature type="region of interest" description="Disordered" evidence="2">
    <location>
        <begin position="654"/>
        <end position="747"/>
    </location>
</feature>
<feature type="compositionally biased region" description="Low complexity" evidence="2">
    <location>
        <begin position="188"/>
        <end position="207"/>
    </location>
</feature>
<dbReference type="VEuPathDB" id="ToxoDB:BESB_034860"/>
<feature type="compositionally biased region" description="Basic and acidic residues" evidence="2">
    <location>
        <begin position="835"/>
        <end position="872"/>
    </location>
</feature>
<feature type="compositionally biased region" description="Basic and acidic residues" evidence="2">
    <location>
        <begin position="1206"/>
        <end position="1219"/>
    </location>
</feature>
<sequence length="1336" mass="142148">MFGASVSRPVAGASPPPAEASSAGERSLSPDSSSSGCSSSCPPSPLPRTHAEKLRSLSLVFSVSLKPTLAASRLTSPFLASPLALPDDATNTLAVAPSGDLLFVAATEGRVQVLPLTPLGTPQSRLHRKSAASAKTQGHAPPPRRRRGREDVAGTFEEQWSLCGATPLDEERQWCRQEAAAAREGEWESLSSPASEEGAAASSADLAESGAASGAGVEGLLGVADSSACSPEPETAFLPERFTLLVPSARFRKPGALTRQPGDDEEYEGEDADVEGASSARNRRAVRVTNLSCEILAGEEVLVLTTRGGDVMVFSLKALRARLDEERRSRRDRRGRESVAVDKGGARGDTRPADERPRSLGEAPAARSESFASSASFSSWGEDAELAASLRAMQRAERRREEEEERRIKLWREQERRHTPVPDVWIVNNLGPPTLHSSCQMDVSTWSFACNPFPPTASPRSPSMQPGAWSPRLPLLPFFSSLAFGSNTHHLSFVDLRHLPVGRGSPALPLALGAETPTGPSATAALLPRGVSRRHAQRLIRAAAARLALEGPSTAATSASPAVSSSGSRSPSAARAEDVFSGRCERKLSRDEAGDAARKKRRRGRESRGAEERQEVRQEVRARELPAELRCLRMLCRDVAWAALAAGEEHFASTAEDASEAEDCDAEAASSLRGESDATRAPRSREAQRSSRRRARDGERLLPASRRRSRRSRAPRMGAWSPELQSSSFSSPHLSPASSASPLSPCSRGEAASELRREARDCCRFAPSFLPFPDPNRHVALPDAALFAELYVRPQWLRKRRRGRGDLPCAPLQGLRPSPDAASPRSGFGGGRAAGRGDPEAPARGRWGRRAEAFRRDPSAREPREVEGDAREMRRAALASRAHVLRRTLPAQQAAEEERAILRRRRALRRRLFRLDNGADGEDGEDGEGVAGAEAGAAGPRAARLHTDPHVPAAATDFSHRLSRGSDPGPGGARLERAGWRGAWKPHPRLGRSWDRAAARISASRKACGARLSPRRGTAGRVGEVSGDEREEADAADGGRAASEGGSTGDRRETPQAEARHPQEALAGEAPQALPQPQPPSSHLPPLSGQGAPLPVASQEVAPASGFLPRSGHGPAASSPSLSAGRNASASPRPSIPGSGFVSPLPLSSASFASLDSSASDARPRSPSSAPASPVSPVPLTEAAGRPPPPPEGDAGGDTEAAAARAMERAPLREASDSRAEEEEEAEDASGSDEGASARRREEDLEIRRVLEVLRAMRFPEAFVSEALTVVRERSSAADGRALAAFESRGADRGGRPEGARGSLFGRPERRLVRGVARQSAARWNAHDALTPSEHP</sequence>
<feature type="compositionally biased region" description="Basic and acidic residues" evidence="2">
    <location>
        <begin position="575"/>
        <end position="597"/>
    </location>
</feature>
<feature type="compositionally biased region" description="Low complexity" evidence="2">
    <location>
        <begin position="1109"/>
        <end position="1125"/>
    </location>
</feature>
<evidence type="ECO:0000313" key="3">
    <source>
        <dbReference type="EMBL" id="PFH37028.1"/>
    </source>
</evidence>
<feature type="compositionally biased region" description="Low complexity" evidence="2">
    <location>
        <begin position="19"/>
        <end position="41"/>
    </location>
</feature>
<protein>
    <submittedName>
        <fullName evidence="3">Uncharacterized protein</fullName>
    </submittedName>
</protein>
<feature type="compositionally biased region" description="Pro residues" evidence="2">
    <location>
        <begin position="1074"/>
        <end position="1083"/>
    </location>
</feature>
<gene>
    <name evidence="3" type="ORF">BESB_034860</name>
</gene>
<dbReference type="RefSeq" id="XP_029221037.1">
    <property type="nucleotide sequence ID" value="XM_029362072.1"/>
</dbReference>
<feature type="compositionally biased region" description="Basic and acidic residues" evidence="2">
    <location>
        <begin position="1236"/>
        <end position="1245"/>
    </location>
</feature>
<comment type="caution">
    <text evidence="3">The sequence shown here is derived from an EMBL/GenBank/DDBJ whole genome shotgun (WGS) entry which is preliminary data.</text>
</comment>
<feature type="region of interest" description="Disordered" evidence="2">
    <location>
        <begin position="1288"/>
        <end position="1307"/>
    </location>
</feature>
<feature type="compositionally biased region" description="Basic residues" evidence="2">
    <location>
        <begin position="705"/>
        <end position="714"/>
    </location>
</feature>
<feature type="region of interest" description="Disordered" evidence="2">
    <location>
        <begin position="254"/>
        <end position="281"/>
    </location>
</feature>
<feature type="compositionally biased region" description="Basic and acidic residues" evidence="2">
    <location>
        <begin position="674"/>
        <end position="689"/>
    </location>
</feature>
<feature type="compositionally biased region" description="Low complexity" evidence="2">
    <location>
        <begin position="1036"/>
        <end position="1045"/>
    </location>
</feature>
<proteinExistence type="predicted"/>
<feature type="region of interest" description="Disordered" evidence="2">
    <location>
        <begin position="325"/>
        <end position="374"/>
    </location>
</feature>
<feature type="compositionally biased region" description="Acidic residues" evidence="2">
    <location>
        <begin position="919"/>
        <end position="928"/>
    </location>
</feature>
<dbReference type="Proteomes" id="UP000224006">
    <property type="component" value="Chromosome II"/>
</dbReference>
<feature type="region of interest" description="Disordered" evidence="2">
    <location>
        <begin position="807"/>
        <end position="872"/>
    </location>
</feature>
<keyword evidence="4" id="KW-1185">Reference proteome</keyword>
<dbReference type="KEGG" id="bbes:BESB_034860"/>
<name>A0A2A9MET4_BESBE</name>
<feature type="region of interest" description="Disordered" evidence="2">
    <location>
        <begin position="1"/>
        <end position="49"/>
    </location>
</feature>
<feature type="compositionally biased region" description="Basic and acidic residues" evidence="2">
    <location>
        <begin position="606"/>
        <end position="619"/>
    </location>
</feature>
<keyword evidence="1" id="KW-0175">Coiled coil</keyword>
<dbReference type="EMBL" id="NWUJ01000002">
    <property type="protein sequence ID" value="PFH37028.1"/>
    <property type="molecule type" value="Genomic_DNA"/>
</dbReference>
<feature type="compositionally biased region" description="Low complexity" evidence="2">
    <location>
        <begin position="551"/>
        <end position="574"/>
    </location>
</feature>
<feature type="compositionally biased region" description="Low complexity" evidence="2">
    <location>
        <begin position="1141"/>
        <end position="1185"/>
    </location>
</feature>
<reference evidence="3 4" key="1">
    <citation type="submission" date="2017-09" db="EMBL/GenBank/DDBJ databases">
        <title>Genome sequencing of Besnoitia besnoiti strain Bb-Ger1.</title>
        <authorList>
            <person name="Schares G."/>
            <person name="Venepally P."/>
            <person name="Lorenzi H.A."/>
        </authorList>
    </citation>
    <scope>NUCLEOTIDE SEQUENCE [LARGE SCALE GENOMIC DNA]</scope>
    <source>
        <strain evidence="3 4">Bb-Ger1</strain>
    </source>
</reference>
<feature type="compositionally biased region" description="Acidic residues" evidence="2">
    <location>
        <begin position="263"/>
        <end position="274"/>
    </location>
</feature>
<feature type="compositionally biased region" description="Basic and acidic residues" evidence="2">
    <location>
        <begin position="1289"/>
        <end position="1299"/>
    </location>
</feature>
<feature type="compositionally biased region" description="Low complexity" evidence="2">
    <location>
        <begin position="931"/>
        <end position="942"/>
    </location>
</feature>
<accession>A0A2A9MET4</accession>
<evidence type="ECO:0000256" key="2">
    <source>
        <dbReference type="SAM" id="MobiDB-lite"/>
    </source>
</evidence>
<feature type="region of interest" description="Disordered" evidence="2">
    <location>
        <begin position="117"/>
        <end position="151"/>
    </location>
</feature>
<feature type="compositionally biased region" description="Acidic residues" evidence="2">
    <location>
        <begin position="657"/>
        <end position="666"/>
    </location>
</feature>
<feature type="compositionally biased region" description="Low complexity" evidence="2">
    <location>
        <begin position="721"/>
        <end position="747"/>
    </location>
</feature>
<feature type="compositionally biased region" description="Basic and acidic residues" evidence="2">
    <location>
        <begin position="325"/>
        <end position="359"/>
    </location>
</feature>
<feature type="compositionally biased region" description="Basic and acidic residues" evidence="2">
    <location>
        <begin position="1049"/>
        <end position="1063"/>
    </location>
</feature>
<feature type="region of interest" description="Disordered" evidence="2">
    <location>
        <begin position="185"/>
        <end position="207"/>
    </location>
</feature>
<organism evidence="3 4">
    <name type="scientific">Besnoitia besnoiti</name>
    <name type="common">Apicomplexan protozoan</name>
    <dbReference type="NCBI Taxonomy" id="94643"/>
    <lineage>
        <taxon>Eukaryota</taxon>
        <taxon>Sar</taxon>
        <taxon>Alveolata</taxon>
        <taxon>Apicomplexa</taxon>
        <taxon>Conoidasida</taxon>
        <taxon>Coccidia</taxon>
        <taxon>Eucoccidiorida</taxon>
        <taxon>Eimeriorina</taxon>
        <taxon>Sarcocystidae</taxon>
        <taxon>Besnoitia</taxon>
    </lineage>
</organism>
<evidence type="ECO:0000313" key="4">
    <source>
        <dbReference type="Proteomes" id="UP000224006"/>
    </source>
</evidence>
<feature type="compositionally biased region" description="Low complexity" evidence="2">
    <location>
        <begin position="1064"/>
        <end position="1073"/>
    </location>
</feature>
<feature type="coiled-coil region" evidence="1">
    <location>
        <begin position="386"/>
        <end position="413"/>
    </location>
</feature>
<feature type="region of interest" description="Disordered" evidence="2">
    <location>
        <begin position="551"/>
        <end position="619"/>
    </location>
</feature>
<feature type="region of interest" description="Disordered" evidence="2">
    <location>
        <begin position="917"/>
        <end position="1245"/>
    </location>
</feature>
<feature type="region of interest" description="Disordered" evidence="2">
    <location>
        <begin position="1316"/>
        <end position="1336"/>
    </location>
</feature>